<dbReference type="EMBL" id="JACXLC010000001">
    <property type="protein sequence ID" value="MBD2840818.1"/>
    <property type="molecule type" value="Genomic_DNA"/>
</dbReference>
<feature type="transmembrane region" description="Helical" evidence="1">
    <location>
        <begin position="341"/>
        <end position="360"/>
    </location>
</feature>
<keyword evidence="3" id="KW-1185">Reference proteome</keyword>
<evidence type="ECO:0000256" key="1">
    <source>
        <dbReference type="SAM" id="Phobius"/>
    </source>
</evidence>
<proteinExistence type="predicted"/>
<feature type="transmembrane region" description="Helical" evidence="1">
    <location>
        <begin position="93"/>
        <end position="116"/>
    </location>
</feature>
<evidence type="ECO:0000313" key="3">
    <source>
        <dbReference type="Proteomes" id="UP000635384"/>
    </source>
</evidence>
<sequence length="393" mass="40345">MIKFARLASNLICDMLVAGLPVARKPWAHAARAEVDSIPCDGAALLFAAGAARGITLLVLADWLCALIDIVGNARFPSGAGAKGLDVDASRRSAIMVVGFSCAIGAVLLGCAYLHAVDAPTYMIASNAGALVCGLAGALVIASRPAFSRRVSDIAVLLMSLALVATALTGTSVAGASRWASFGALVLQPSFIFLPAIMIIHARQSSHASMLGVMLTVIAIAFQPDKAMSGILVLGLASIAYGQLRRSSLIALAGSVAAFTYVATVPVEIPTSPYADDVFAIAFDLHSGTAMAASIGVLLLLAPAIYGCMSRTIDRAQCVTFAAVWGGLILAAVFGHSPTPVIGYGGSAILGYLISLGILISPNSRAQQLPSSAKLLPPLKLIDVSRFVRCLVA</sequence>
<comment type="caution">
    <text evidence="2">The sequence shown here is derived from an EMBL/GenBank/DDBJ whole genome shotgun (WGS) entry which is preliminary data.</text>
</comment>
<evidence type="ECO:0000313" key="2">
    <source>
        <dbReference type="EMBL" id="MBD2840818.1"/>
    </source>
</evidence>
<dbReference type="RefSeq" id="WP_190786411.1">
    <property type="nucleotide sequence ID" value="NZ_JACXLC010000001.1"/>
</dbReference>
<reference evidence="2 3" key="1">
    <citation type="submission" date="2020-09" db="EMBL/GenBank/DDBJ databases">
        <authorList>
            <person name="Yoon J.-W."/>
        </authorList>
    </citation>
    <scope>NUCLEOTIDE SEQUENCE [LARGE SCALE GENOMIC DNA]</scope>
    <source>
        <strain evidence="2 3">KMU-140</strain>
    </source>
</reference>
<gene>
    <name evidence="2" type="ORF">IB285_00955</name>
</gene>
<keyword evidence="1" id="KW-1133">Transmembrane helix</keyword>
<dbReference type="Proteomes" id="UP000635384">
    <property type="component" value="Unassembled WGS sequence"/>
</dbReference>
<feature type="transmembrane region" description="Helical" evidence="1">
    <location>
        <begin position="122"/>
        <end position="142"/>
    </location>
</feature>
<keyword evidence="1" id="KW-0472">Membrane</keyword>
<organism evidence="2 3">
    <name type="scientific">Erythrobacter rubeus</name>
    <dbReference type="NCBI Taxonomy" id="2760803"/>
    <lineage>
        <taxon>Bacteria</taxon>
        <taxon>Pseudomonadati</taxon>
        <taxon>Pseudomonadota</taxon>
        <taxon>Alphaproteobacteria</taxon>
        <taxon>Sphingomonadales</taxon>
        <taxon>Erythrobacteraceae</taxon>
        <taxon>Erythrobacter/Porphyrobacter group</taxon>
        <taxon>Erythrobacter</taxon>
    </lineage>
</organism>
<name>A0ABR8KKK3_9SPHN</name>
<feature type="transmembrane region" description="Helical" evidence="1">
    <location>
        <begin position="318"/>
        <end position="335"/>
    </location>
</feature>
<feature type="transmembrane region" description="Helical" evidence="1">
    <location>
        <begin position="287"/>
        <end position="306"/>
    </location>
</feature>
<keyword evidence="1" id="KW-0812">Transmembrane</keyword>
<feature type="transmembrane region" description="Helical" evidence="1">
    <location>
        <begin position="249"/>
        <end position="267"/>
    </location>
</feature>
<protein>
    <submittedName>
        <fullName evidence="2">Uncharacterized protein</fullName>
    </submittedName>
</protein>
<feature type="transmembrane region" description="Helical" evidence="1">
    <location>
        <begin position="179"/>
        <end position="200"/>
    </location>
</feature>
<accession>A0ABR8KKK3</accession>
<feature type="transmembrane region" description="Helical" evidence="1">
    <location>
        <begin position="154"/>
        <end position="173"/>
    </location>
</feature>